<keyword evidence="1" id="KW-0472">Membrane</keyword>
<evidence type="ECO:0000313" key="3">
    <source>
        <dbReference type="EMBL" id="MFD1364951.1"/>
    </source>
</evidence>
<gene>
    <name evidence="3" type="ORF">ACFQ5G_06290</name>
</gene>
<keyword evidence="1" id="KW-1133">Transmembrane helix</keyword>
<feature type="transmembrane region" description="Helical" evidence="1">
    <location>
        <begin position="757"/>
        <end position="777"/>
    </location>
</feature>
<feature type="transmembrane region" description="Helical" evidence="1">
    <location>
        <begin position="450"/>
        <end position="473"/>
    </location>
</feature>
<protein>
    <submittedName>
        <fullName evidence="3">NACHT domain-containing protein</fullName>
    </submittedName>
</protein>
<evidence type="ECO:0000259" key="2">
    <source>
        <dbReference type="Pfam" id="PF05729"/>
    </source>
</evidence>
<feature type="transmembrane region" description="Helical" evidence="1">
    <location>
        <begin position="670"/>
        <end position="697"/>
    </location>
</feature>
<feature type="transmembrane region" description="Helical" evidence="1">
    <location>
        <begin position="604"/>
        <end position="624"/>
    </location>
</feature>
<reference evidence="4" key="1">
    <citation type="journal article" date="2019" name="Int. J. Syst. Evol. Microbiol.">
        <title>The Global Catalogue of Microorganisms (GCM) 10K type strain sequencing project: providing services to taxonomists for standard genome sequencing and annotation.</title>
        <authorList>
            <consortium name="The Broad Institute Genomics Platform"/>
            <consortium name="The Broad Institute Genome Sequencing Center for Infectious Disease"/>
            <person name="Wu L."/>
            <person name="Ma J."/>
        </authorList>
    </citation>
    <scope>NUCLEOTIDE SEQUENCE [LARGE SCALE GENOMIC DNA]</scope>
    <source>
        <strain evidence="4">CCM 7526</strain>
    </source>
</reference>
<feature type="transmembrane region" description="Helical" evidence="1">
    <location>
        <begin position="728"/>
        <end position="745"/>
    </location>
</feature>
<feature type="transmembrane region" description="Helical" evidence="1">
    <location>
        <begin position="542"/>
        <end position="560"/>
    </location>
</feature>
<dbReference type="EMBL" id="JBHTMK010000007">
    <property type="protein sequence ID" value="MFD1364951.1"/>
    <property type="molecule type" value="Genomic_DNA"/>
</dbReference>
<feature type="domain" description="NACHT" evidence="2">
    <location>
        <begin position="152"/>
        <end position="311"/>
    </location>
</feature>
<feature type="transmembrane region" description="Helical" evidence="1">
    <location>
        <begin position="832"/>
        <end position="849"/>
    </location>
</feature>
<feature type="transmembrane region" description="Helical" evidence="1">
    <location>
        <begin position="798"/>
        <end position="820"/>
    </location>
</feature>
<dbReference type="Gene3D" id="3.40.50.300">
    <property type="entry name" value="P-loop containing nucleotide triphosphate hydrolases"/>
    <property type="match status" value="1"/>
</dbReference>
<dbReference type="InterPro" id="IPR027417">
    <property type="entry name" value="P-loop_NTPase"/>
</dbReference>
<proteinExistence type="predicted"/>
<dbReference type="Pfam" id="PF05729">
    <property type="entry name" value="NACHT"/>
    <property type="match status" value="1"/>
</dbReference>
<keyword evidence="1" id="KW-0812">Transmembrane</keyword>
<sequence>MRYSWQRRTKADRRLWALVVVALLPPAFWAAAQLDPTNDQLDTLADQSQVVSLILAVIIPVVALARFVQTYRNNHQGVADWGVELGQRVRRAESDNLAAMLSHTRPVDVTLTAGSPQPELMASSFVFDDSTEPMTLDDIGELYTSSGGGARLVIVGEPGSGKTVTSVRLILWLLDPARDYSGPVPVRFNLAAWDTSRPISRFFVDTLARDHRVPVPRAEELVEQGRILPVLDGLDEMDLDGDEPVRAIAATDWLNRRHRVGEKPGGMVLTCRQTRYTELGNRESTVAGAREVRVLELDPDQITDHLREAFETQPSVAARWQPVLTSLKDPDNAVLWALLARPWQLNLAVTAVQAGRDPQELFQRADHELPAAASARIHRELLGGYVHAATKVAEAGRPEGEAPPYTSEQVTRYLTTLARRLQNPDLDDRGHPVVDIVPHELFATSRLPRLLHAGTAGLLVAAACVVVALQTIGTPSDWLAATADFLGNGARTIIAAVFGEIIPFAGLVCTPLIAAWLASGTTFSGVPRAKAKGRWWPRYRRGLRAALPGIVVATTAYLHLWGAADAFDVDIWSSDLQGDLLMTVVVVAVMALGGLVWSRLRGVLRAGTVLGLSLITLLSEFLYLPRLNLEVVGYQLTYLLLWTGCLAACFHWTGELAGRFAALPHFRRSLALPAGAGVIALPIWLAEVLGEAFAGSFVTAREIGMVVGIGAGVVSGLLAAVRRHGGGAVVGSATGLCVGLAAVTIDGPYEYVDPMAYAGLLGLAGCLVAGAAIAVLRRDPLPADARPQLPMAVVQDDLISAVQTAVVIGVPTFFALAFGAVRAVGLTTVDPMPAAFAAVAAGAGFGLFGRRSWFRFAIGWGIAVARGRLPLTFTAFLRWAAAAGLLRTSGSAYQFRHLELQQWLLQREPSPARVLPPRDQPAIPG</sequence>
<feature type="transmembrane region" description="Helical" evidence="1">
    <location>
        <begin position="636"/>
        <end position="658"/>
    </location>
</feature>
<feature type="transmembrane region" description="Helical" evidence="1">
    <location>
        <begin position="493"/>
        <end position="521"/>
    </location>
</feature>
<keyword evidence="4" id="KW-1185">Reference proteome</keyword>
<feature type="transmembrane region" description="Helical" evidence="1">
    <location>
        <begin position="48"/>
        <end position="68"/>
    </location>
</feature>
<comment type="caution">
    <text evidence="3">The sequence shown here is derived from an EMBL/GenBank/DDBJ whole genome shotgun (WGS) entry which is preliminary data.</text>
</comment>
<organism evidence="3 4">
    <name type="scientific">Actinoplanes sichuanensis</name>
    <dbReference type="NCBI Taxonomy" id="512349"/>
    <lineage>
        <taxon>Bacteria</taxon>
        <taxon>Bacillati</taxon>
        <taxon>Actinomycetota</taxon>
        <taxon>Actinomycetes</taxon>
        <taxon>Micromonosporales</taxon>
        <taxon>Micromonosporaceae</taxon>
        <taxon>Actinoplanes</taxon>
    </lineage>
</organism>
<dbReference type="InterPro" id="IPR007111">
    <property type="entry name" value="NACHT_NTPase"/>
</dbReference>
<name>A0ABW4A2L7_9ACTN</name>
<dbReference type="RefSeq" id="WP_317795314.1">
    <property type="nucleotide sequence ID" value="NZ_AP028461.1"/>
</dbReference>
<feature type="transmembrane region" description="Helical" evidence="1">
    <location>
        <begin position="703"/>
        <end position="721"/>
    </location>
</feature>
<evidence type="ECO:0000313" key="4">
    <source>
        <dbReference type="Proteomes" id="UP001597183"/>
    </source>
</evidence>
<dbReference type="Proteomes" id="UP001597183">
    <property type="component" value="Unassembled WGS sequence"/>
</dbReference>
<evidence type="ECO:0000256" key="1">
    <source>
        <dbReference type="SAM" id="Phobius"/>
    </source>
</evidence>
<feature type="transmembrane region" description="Helical" evidence="1">
    <location>
        <begin position="580"/>
        <end position="597"/>
    </location>
</feature>
<accession>A0ABW4A2L7</accession>